<dbReference type="Proteomes" id="UP001496627">
    <property type="component" value="Unassembled WGS sequence"/>
</dbReference>
<evidence type="ECO:0000313" key="1">
    <source>
        <dbReference type="EMBL" id="MEQ1407995.1"/>
    </source>
</evidence>
<proteinExistence type="predicted"/>
<sequence>MRDYSRVFWRGCEMDAGYETGVLKAADVHRAFAVIQLIMPGMGLETWRIITATEVSRHDWLTVTDTKGYLRGLCYVFVRDHPPSARQLEVPVCASISLFNEQDIAKRLFEVIKQRAAETGCEKIHFWRVVARDWKSLEDLKETEPRNNGLVYDLNTDLNDALQSILPVKM</sequence>
<reference evidence="1 2" key="1">
    <citation type="submission" date="2024-05" db="EMBL/GenBank/DDBJ databases">
        <title>Neorhizobium sp. Rsf11, a plant growth promoting and heavy metal resistant PAH-degrader.</title>
        <authorList>
            <person name="Golubev S.N."/>
            <person name="Muratova A.Y."/>
            <person name="Markelova M.I."/>
        </authorList>
    </citation>
    <scope>NUCLEOTIDE SEQUENCE [LARGE SCALE GENOMIC DNA]</scope>
    <source>
        <strain evidence="1 2">Rsf11</strain>
    </source>
</reference>
<name>A0ABV0M7Y4_9HYPH</name>
<dbReference type="EMBL" id="JBEAAL010000022">
    <property type="protein sequence ID" value="MEQ1407995.1"/>
    <property type="molecule type" value="Genomic_DNA"/>
</dbReference>
<organism evidence="1 2">
    <name type="scientific">Neorhizobium phenanthreniclasticum</name>
    <dbReference type="NCBI Taxonomy" id="3157917"/>
    <lineage>
        <taxon>Bacteria</taxon>
        <taxon>Pseudomonadati</taxon>
        <taxon>Pseudomonadota</taxon>
        <taxon>Alphaproteobacteria</taxon>
        <taxon>Hyphomicrobiales</taxon>
        <taxon>Rhizobiaceae</taxon>
        <taxon>Rhizobium/Agrobacterium group</taxon>
        <taxon>Neorhizobium</taxon>
    </lineage>
</organism>
<evidence type="ECO:0000313" key="2">
    <source>
        <dbReference type="Proteomes" id="UP001496627"/>
    </source>
</evidence>
<dbReference type="RefSeq" id="WP_227703996.1">
    <property type="nucleotide sequence ID" value="NZ_JBEAAL010000022.1"/>
</dbReference>
<keyword evidence="2" id="KW-1185">Reference proteome</keyword>
<protein>
    <submittedName>
        <fullName evidence="1">Uncharacterized protein</fullName>
    </submittedName>
</protein>
<gene>
    <name evidence="1" type="ORF">ABK249_24010</name>
</gene>
<comment type="caution">
    <text evidence="1">The sequence shown here is derived from an EMBL/GenBank/DDBJ whole genome shotgun (WGS) entry which is preliminary data.</text>
</comment>
<accession>A0ABV0M7Y4</accession>